<evidence type="ECO:0000256" key="5">
    <source>
        <dbReference type="SAM" id="Coils"/>
    </source>
</evidence>
<evidence type="ECO:0000256" key="3">
    <source>
        <dbReference type="ARBA" id="ARBA00022989"/>
    </source>
</evidence>
<name>A0A0Q3JT48_BRADI</name>
<evidence type="ECO:0000256" key="2">
    <source>
        <dbReference type="ARBA" id="ARBA00022692"/>
    </source>
</evidence>
<gene>
    <name evidence="8" type="ORF">BRADI_1g56922v3</name>
</gene>
<dbReference type="Pfam" id="PF04576">
    <property type="entry name" value="Zein-binding"/>
    <property type="match status" value="1"/>
</dbReference>
<sequence length="270" mass="30036">MDPMATTWSRSVRRRAPASEQDEAERRELIQKAEELEEAVEALRAERDAAAEEEAALRAELEAERGAAESAASEAMRMIERLQRETAALLLEARQLRRLAESRAGRDRELESRLASLSALARGYLSLLRAHGIDPDAEEDDQQERPPVAGEEFEDTGRVVAMAAAAEEEREQDRVAVDAAAEDLCARLEALEADSTAERREVAALRAERARVVLAREMARRLRQEAAAVAERPPDAAVRAAHKPRFCVLAVCKVLCLLRYRLRAAVEFSD</sequence>
<reference evidence="8 9" key="1">
    <citation type="journal article" date="2010" name="Nature">
        <title>Genome sequencing and analysis of the model grass Brachypodium distachyon.</title>
        <authorList>
            <consortium name="International Brachypodium Initiative"/>
        </authorList>
    </citation>
    <scope>NUCLEOTIDE SEQUENCE [LARGE SCALE GENOMIC DNA]</scope>
    <source>
        <strain evidence="8 9">Bd21</strain>
    </source>
</reference>
<dbReference type="EMBL" id="CM000880">
    <property type="protein sequence ID" value="KQK20819.1"/>
    <property type="molecule type" value="Genomic_DNA"/>
</dbReference>
<dbReference type="ExpressionAtlas" id="A0A0Q3JT48">
    <property type="expression patterns" value="baseline"/>
</dbReference>
<keyword evidence="4" id="KW-0472">Membrane</keyword>
<dbReference type="Proteomes" id="UP000008810">
    <property type="component" value="Chromosome 1"/>
</dbReference>
<dbReference type="GO" id="GO:0080115">
    <property type="term" value="F:myosin XI tail binding"/>
    <property type="evidence" value="ECO:0007669"/>
    <property type="project" value="UniProtKB-ARBA"/>
</dbReference>
<keyword evidence="10" id="KW-1185">Reference proteome</keyword>
<dbReference type="InterPro" id="IPR007656">
    <property type="entry name" value="GTD-bd"/>
</dbReference>
<keyword evidence="2" id="KW-0812">Transmembrane</keyword>
<dbReference type="AlphaFoldDB" id="A0A0Q3JT48"/>
<dbReference type="EnsemblPlants" id="KQK20819">
    <property type="protein sequence ID" value="KQK20819"/>
    <property type="gene ID" value="BRADI_1g56922v3"/>
</dbReference>
<keyword evidence="3" id="KW-1133">Transmembrane helix</keyword>
<organism evidence="8">
    <name type="scientific">Brachypodium distachyon</name>
    <name type="common">Purple false brome</name>
    <name type="synonym">Trachynia distachya</name>
    <dbReference type="NCBI Taxonomy" id="15368"/>
    <lineage>
        <taxon>Eukaryota</taxon>
        <taxon>Viridiplantae</taxon>
        <taxon>Streptophyta</taxon>
        <taxon>Embryophyta</taxon>
        <taxon>Tracheophyta</taxon>
        <taxon>Spermatophyta</taxon>
        <taxon>Magnoliopsida</taxon>
        <taxon>Liliopsida</taxon>
        <taxon>Poales</taxon>
        <taxon>Poaceae</taxon>
        <taxon>BOP clade</taxon>
        <taxon>Pooideae</taxon>
        <taxon>Stipodae</taxon>
        <taxon>Brachypodieae</taxon>
        <taxon>Brachypodium</taxon>
    </lineage>
</organism>
<dbReference type="PANTHER" id="PTHR31422">
    <property type="entry name" value="BNAANNG28530D PROTEIN"/>
    <property type="match status" value="1"/>
</dbReference>
<evidence type="ECO:0000313" key="10">
    <source>
        <dbReference type="Proteomes" id="UP000008810"/>
    </source>
</evidence>
<feature type="coiled-coil region" evidence="5">
    <location>
        <begin position="181"/>
        <end position="225"/>
    </location>
</feature>
<proteinExistence type="predicted"/>
<dbReference type="GO" id="GO:0016020">
    <property type="term" value="C:membrane"/>
    <property type="evidence" value="ECO:0007669"/>
    <property type="project" value="UniProtKB-SubCell"/>
</dbReference>
<evidence type="ECO:0000256" key="6">
    <source>
        <dbReference type="SAM" id="MobiDB-lite"/>
    </source>
</evidence>
<dbReference type="InParanoid" id="A0A0Q3JT48"/>
<dbReference type="Gramene" id="KQK20819">
    <property type="protein sequence ID" value="KQK20819"/>
    <property type="gene ID" value="BRADI_1g56922v3"/>
</dbReference>
<dbReference type="STRING" id="15368.A0A0Q3JT48"/>
<protein>
    <recommendedName>
        <fullName evidence="7">GTD-binding domain-containing protein</fullName>
    </recommendedName>
</protein>
<evidence type="ECO:0000259" key="7">
    <source>
        <dbReference type="PROSITE" id="PS51775"/>
    </source>
</evidence>
<reference evidence="9" key="3">
    <citation type="submission" date="2018-08" db="UniProtKB">
        <authorList>
            <consortium name="EnsemblPlants"/>
        </authorList>
    </citation>
    <scope>IDENTIFICATION</scope>
    <source>
        <strain evidence="9">cv. Bd21</strain>
    </source>
</reference>
<keyword evidence="5" id="KW-0175">Coiled coil</keyword>
<feature type="compositionally biased region" description="Polar residues" evidence="6">
    <location>
        <begin position="1"/>
        <end position="10"/>
    </location>
</feature>
<evidence type="ECO:0000313" key="9">
    <source>
        <dbReference type="EnsemblPlants" id="KQK20819"/>
    </source>
</evidence>
<feature type="region of interest" description="Disordered" evidence="6">
    <location>
        <begin position="1"/>
        <end position="26"/>
    </location>
</feature>
<dbReference type="PANTHER" id="PTHR31422:SF21">
    <property type="entry name" value="OS07G0162200 PROTEIN"/>
    <property type="match status" value="1"/>
</dbReference>
<comment type="subcellular location">
    <subcellularLocation>
        <location evidence="1">Membrane</location>
    </subcellularLocation>
</comment>
<feature type="domain" description="GTD-binding" evidence="7">
    <location>
        <begin position="38"/>
        <end position="132"/>
    </location>
</feature>
<dbReference type="PROSITE" id="PS51775">
    <property type="entry name" value="GTD_BINDING"/>
    <property type="match status" value="1"/>
</dbReference>
<evidence type="ECO:0000256" key="1">
    <source>
        <dbReference type="ARBA" id="ARBA00004370"/>
    </source>
</evidence>
<evidence type="ECO:0000256" key="4">
    <source>
        <dbReference type="ARBA" id="ARBA00023136"/>
    </source>
</evidence>
<accession>A0A0Q3JT48</accession>
<evidence type="ECO:0000313" key="8">
    <source>
        <dbReference type="EMBL" id="KQK20819.1"/>
    </source>
</evidence>
<reference evidence="8" key="2">
    <citation type="submission" date="2017-06" db="EMBL/GenBank/DDBJ databases">
        <title>WGS assembly of Brachypodium distachyon.</title>
        <authorList>
            <consortium name="The International Brachypodium Initiative"/>
            <person name="Lucas S."/>
            <person name="Harmon-Smith M."/>
            <person name="Lail K."/>
            <person name="Tice H."/>
            <person name="Grimwood J."/>
            <person name="Bruce D."/>
            <person name="Barry K."/>
            <person name="Shu S."/>
            <person name="Lindquist E."/>
            <person name="Wang M."/>
            <person name="Pitluck S."/>
            <person name="Vogel J.P."/>
            <person name="Garvin D.F."/>
            <person name="Mockler T.C."/>
            <person name="Schmutz J."/>
            <person name="Rokhsar D."/>
            <person name="Bevan M.W."/>
        </authorList>
    </citation>
    <scope>NUCLEOTIDE SEQUENCE</scope>
    <source>
        <strain evidence="8">Bd21</strain>
    </source>
</reference>